<feature type="transmembrane region" description="Helical" evidence="1">
    <location>
        <begin position="451"/>
        <end position="470"/>
    </location>
</feature>
<keyword evidence="1" id="KW-0472">Membrane</keyword>
<evidence type="ECO:0000313" key="2">
    <source>
        <dbReference type="EMBL" id="APW61307.1"/>
    </source>
</evidence>
<accession>A0A1U7CQU1</accession>
<keyword evidence="3" id="KW-1185">Reference proteome</keyword>
<keyword evidence="1" id="KW-0812">Transmembrane</keyword>
<dbReference type="KEGG" id="pbor:BSF38_02821"/>
<feature type="transmembrane region" description="Helical" evidence="1">
    <location>
        <begin position="418"/>
        <end position="439"/>
    </location>
</feature>
<dbReference type="EMBL" id="CP019082">
    <property type="protein sequence ID" value="APW61307.1"/>
    <property type="molecule type" value="Genomic_DNA"/>
</dbReference>
<dbReference type="RefSeq" id="WP_099091979.1">
    <property type="nucleotide sequence ID" value="NZ_CP019082.1"/>
</dbReference>
<sequence length="782" mass="84893">MIDHLSTSQSHGPRPSRRRPSRIVRTVPFLIALAALAAAAIVPTAARAAMPVEIENLRVGFGADNVFKIGAWTPVWVQLKGGADRFTGFMDVIASDDDGIPTAFRQAVDLPAGETRRFSGYIRPGGRDTDVTLRFFDESGRWLGEREQGRTMPMPPKSVMPYESLIVIAGQPQGIDQIPTAAGFQQAGSTIANSGDAEIVVTRLDIDGDRVPGRWYGFDGAQAVVLDTSDRATLDMIDGLRGQALVEWIKRGGHLVISVGANWQAVRDSVLGAALPAVPAGQERVQSLEALDTFAGSSKSITPPQTPRQMITKLEQLDERGGKALSSVANLPVVVRGAHGFGRVTLVGVDVDQKIFSDWPDRGLFWIRALDLKRSRADHAASPAMPGGGRFYASGVTDLASQLRVALEQFPRVKLIPFGWVAFLIFLYVLAIGPGDYLFLKRVVKRMELTWITFPAIVVVVSLLAYYAAYRLKGDDLLVNKIDVVDVDQVSGMTRGRSWATLFSPQNRDYGIGFLPAPLDAAESVAPAVLVGPGAEPPRPEPGTEVVTSWFSIPENQFGAMGGANRRFSFGGGGYSYEPVNSAERLKNVRIPIWSTKTVTARWFGSSGPLVESDLQPYGADRLAGTVVNRLGYPLEGAVLAFGKQVYTIGDIAPGQTINVQLTDDRNLSGLLRENEKNYLPEQGRDRDLKLDRADLMLAVMFHDSEGSRTNERALGNSTLHDLDLTGQLALQRPMLVARIKRPAARLALENAPSEPKVDQTTVLRIILPLKHPKKGASVAAR</sequence>
<evidence type="ECO:0000313" key="3">
    <source>
        <dbReference type="Proteomes" id="UP000186309"/>
    </source>
</evidence>
<dbReference type="STRING" id="1387353.BSF38_02821"/>
<dbReference type="InterPro" id="IPR029062">
    <property type="entry name" value="Class_I_gatase-like"/>
</dbReference>
<dbReference type="OrthoDB" id="267661at2"/>
<reference evidence="3" key="1">
    <citation type="submission" date="2016-12" db="EMBL/GenBank/DDBJ databases">
        <title>Comparative genomics of four Isosphaeraceae planctomycetes: a common pool of plasmids and glycoside hydrolase genes.</title>
        <authorList>
            <person name="Ivanova A."/>
        </authorList>
    </citation>
    <scope>NUCLEOTIDE SEQUENCE [LARGE SCALE GENOMIC DNA]</scope>
    <source>
        <strain evidence="3">PX4</strain>
    </source>
</reference>
<protein>
    <submittedName>
        <fullName evidence="2">Uncharacterized protein</fullName>
    </submittedName>
</protein>
<evidence type="ECO:0000256" key="1">
    <source>
        <dbReference type="SAM" id="Phobius"/>
    </source>
</evidence>
<keyword evidence="1" id="KW-1133">Transmembrane helix</keyword>
<gene>
    <name evidence="2" type="ORF">BSF38_02821</name>
</gene>
<proteinExistence type="predicted"/>
<dbReference type="AlphaFoldDB" id="A0A1U7CQU1"/>
<name>A0A1U7CQU1_9BACT</name>
<dbReference type="Proteomes" id="UP000186309">
    <property type="component" value="Chromosome"/>
</dbReference>
<dbReference type="Gene3D" id="3.40.50.880">
    <property type="match status" value="1"/>
</dbReference>
<organism evidence="2 3">
    <name type="scientific">Paludisphaera borealis</name>
    <dbReference type="NCBI Taxonomy" id="1387353"/>
    <lineage>
        <taxon>Bacteria</taxon>
        <taxon>Pseudomonadati</taxon>
        <taxon>Planctomycetota</taxon>
        <taxon>Planctomycetia</taxon>
        <taxon>Isosphaerales</taxon>
        <taxon>Isosphaeraceae</taxon>
        <taxon>Paludisphaera</taxon>
    </lineage>
</organism>